<protein>
    <submittedName>
        <fullName evidence="2">Uncharacterized protein</fullName>
    </submittedName>
</protein>
<comment type="caution">
    <text evidence="2">The sequence shown here is derived from an EMBL/GenBank/DDBJ whole genome shotgun (WGS) entry which is preliminary data.</text>
</comment>
<name>A0AA40F3S7_9PEZI</name>
<feature type="region of interest" description="Disordered" evidence="1">
    <location>
        <begin position="1"/>
        <end position="27"/>
    </location>
</feature>
<gene>
    <name evidence="2" type="ORF">B0T18DRAFT_389891</name>
</gene>
<feature type="compositionally biased region" description="Acidic residues" evidence="1">
    <location>
        <begin position="1"/>
        <end position="10"/>
    </location>
</feature>
<reference evidence="2" key="1">
    <citation type="submission" date="2023-06" db="EMBL/GenBank/DDBJ databases">
        <title>Genome-scale phylogeny and comparative genomics of the fungal order Sordariales.</title>
        <authorList>
            <consortium name="Lawrence Berkeley National Laboratory"/>
            <person name="Hensen N."/>
            <person name="Bonometti L."/>
            <person name="Westerberg I."/>
            <person name="Brannstrom I.O."/>
            <person name="Guillou S."/>
            <person name="Cros-Aarteil S."/>
            <person name="Calhoun S."/>
            <person name="Haridas S."/>
            <person name="Kuo A."/>
            <person name="Mondo S."/>
            <person name="Pangilinan J."/>
            <person name="Riley R."/>
            <person name="LaButti K."/>
            <person name="Andreopoulos B."/>
            <person name="Lipzen A."/>
            <person name="Chen C."/>
            <person name="Yanf M."/>
            <person name="Daum C."/>
            <person name="Ng V."/>
            <person name="Clum A."/>
            <person name="Steindorff A."/>
            <person name="Ohm R."/>
            <person name="Martin F."/>
            <person name="Silar P."/>
            <person name="Natvig D."/>
            <person name="Lalanne C."/>
            <person name="Gautier V."/>
            <person name="Ament-velasquez S.L."/>
            <person name="Kruys A."/>
            <person name="Hutchinson M.I."/>
            <person name="Powell A.J."/>
            <person name="Barry K."/>
            <person name="Miller A.N."/>
            <person name="Grigoriev I.V."/>
            <person name="Debuchy R."/>
            <person name="Gladieux P."/>
            <person name="Thoren M.H."/>
            <person name="Johannesson H."/>
        </authorList>
    </citation>
    <scope>NUCLEOTIDE SEQUENCE</scope>
    <source>
        <strain evidence="2">SMH3187-1</strain>
    </source>
</reference>
<dbReference type="EMBL" id="JAUKUD010000003">
    <property type="protein sequence ID" value="KAK0750486.1"/>
    <property type="molecule type" value="Genomic_DNA"/>
</dbReference>
<keyword evidence="3" id="KW-1185">Reference proteome</keyword>
<dbReference type="Proteomes" id="UP001172155">
    <property type="component" value="Unassembled WGS sequence"/>
</dbReference>
<evidence type="ECO:0000313" key="3">
    <source>
        <dbReference type="Proteomes" id="UP001172155"/>
    </source>
</evidence>
<accession>A0AA40F3S7</accession>
<evidence type="ECO:0000313" key="2">
    <source>
        <dbReference type="EMBL" id="KAK0750486.1"/>
    </source>
</evidence>
<proteinExistence type="predicted"/>
<evidence type="ECO:0000256" key="1">
    <source>
        <dbReference type="SAM" id="MobiDB-lite"/>
    </source>
</evidence>
<dbReference type="AlphaFoldDB" id="A0AA40F3S7"/>
<sequence length="243" mass="27382">MPDDCPDDDMPPVPGLGEHQSHGHSNPGYYGHPFPMFENLRFVNPSLLEVSNPPNSDWQHQSWNFNAFHVTDESHGFGSETDCDFLPEWLSSDTDHVGIITSDNIPEQAYVPLALSGQDSKLLKQTVEREQEEILVRRRAEGIGFNHIADEISLKTGVKVTRNALVKRYQKILDSYLVPVAEATKIAMPGIMSVIERELGKLTDLNNLSEEDKAALEGLRKELPRIVQNRALRKRKAILSMEE</sequence>
<organism evidence="2 3">
    <name type="scientific">Schizothecium vesticola</name>
    <dbReference type="NCBI Taxonomy" id="314040"/>
    <lineage>
        <taxon>Eukaryota</taxon>
        <taxon>Fungi</taxon>
        <taxon>Dikarya</taxon>
        <taxon>Ascomycota</taxon>
        <taxon>Pezizomycotina</taxon>
        <taxon>Sordariomycetes</taxon>
        <taxon>Sordariomycetidae</taxon>
        <taxon>Sordariales</taxon>
        <taxon>Schizotheciaceae</taxon>
        <taxon>Schizothecium</taxon>
    </lineage>
</organism>